<comment type="subcellular location">
    <subcellularLocation>
        <location evidence="1">Cytoplasm</location>
    </subcellularLocation>
</comment>
<dbReference type="GO" id="GO:0003700">
    <property type="term" value="F:DNA-binding transcription factor activity"/>
    <property type="evidence" value="ECO:0007669"/>
    <property type="project" value="InterPro"/>
</dbReference>
<dbReference type="RefSeq" id="WP_097136251.1">
    <property type="nucleotide sequence ID" value="NZ_OBQD01000002.1"/>
</dbReference>
<dbReference type="PANTHER" id="PTHR30204">
    <property type="entry name" value="REDOX-CYCLING DRUG-SENSING TRANSCRIPTIONAL ACTIVATOR SOXR"/>
    <property type="match status" value="1"/>
</dbReference>
<dbReference type="PANTHER" id="PTHR30204:SF94">
    <property type="entry name" value="HEAVY METAL-DEPENDENT TRANSCRIPTIONAL REGULATOR HI_0293-RELATED"/>
    <property type="match status" value="1"/>
</dbReference>
<evidence type="ECO:0000313" key="7">
    <source>
        <dbReference type="EMBL" id="SOC35785.1"/>
    </source>
</evidence>
<dbReference type="PRINTS" id="PR00040">
    <property type="entry name" value="HTHMERR"/>
</dbReference>
<dbReference type="SUPFAM" id="SSF46955">
    <property type="entry name" value="Putative DNA-binding domain"/>
    <property type="match status" value="1"/>
</dbReference>
<dbReference type="AlphaFoldDB" id="A0A285U1K6"/>
<reference evidence="7 8" key="1">
    <citation type="submission" date="2017-08" db="EMBL/GenBank/DDBJ databases">
        <authorList>
            <person name="de Groot N.N."/>
        </authorList>
    </citation>
    <scope>NUCLEOTIDE SEQUENCE [LARGE SCALE GENOMIC DNA]</scope>
    <source>
        <strain evidence="7 8">JC85</strain>
    </source>
</reference>
<dbReference type="CDD" id="cd01108">
    <property type="entry name" value="HTH_CueR"/>
    <property type="match status" value="1"/>
</dbReference>
<proteinExistence type="predicted"/>
<name>A0A285U1K6_9HYPH</name>
<dbReference type="EMBL" id="OBQD01000002">
    <property type="protein sequence ID" value="SOC35785.1"/>
    <property type="molecule type" value="Genomic_DNA"/>
</dbReference>
<gene>
    <name evidence="7" type="ORF">SAMN05892877_102121</name>
</gene>
<protein>
    <submittedName>
        <fullName evidence="7">MerR family transcriptional regulator</fullName>
    </submittedName>
</protein>
<dbReference type="PROSITE" id="PS50937">
    <property type="entry name" value="HTH_MERR_2"/>
    <property type="match status" value="1"/>
</dbReference>
<dbReference type="InterPro" id="IPR015358">
    <property type="entry name" value="Tscrpt_reg_MerR_DNA-bd"/>
</dbReference>
<dbReference type="GO" id="GO:0045893">
    <property type="term" value="P:positive regulation of DNA-templated transcription"/>
    <property type="evidence" value="ECO:0007669"/>
    <property type="project" value="InterPro"/>
</dbReference>
<keyword evidence="5" id="KW-0804">Transcription</keyword>
<evidence type="ECO:0000256" key="5">
    <source>
        <dbReference type="ARBA" id="ARBA00023163"/>
    </source>
</evidence>
<feature type="domain" description="HTH merR-type" evidence="6">
    <location>
        <begin position="1"/>
        <end position="69"/>
    </location>
</feature>
<evidence type="ECO:0000256" key="1">
    <source>
        <dbReference type="ARBA" id="ARBA00004496"/>
    </source>
</evidence>
<keyword evidence="2" id="KW-0963">Cytoplasm</keyword>
<dbReference type="GO" id="GO:0003677">
    <property type="term" value="F:DNA binding"/>
    <property type="evidence" value="ECO:0007669"/>
    <property type="project" value="UniProtKB-KW"/>
</dbReference>
<organism evidence="7 8">
    <name type="scientific">Rhizobium subbaraonis</name>
    <dbReference type="NCBI Taxonomy" id="908946"/>
    <lineage>
        <taxon>Bacteria</taxon>
        <taxon>Pseudomonadati</taxon>
        <taxon>Pseudomonadota</taxon>
        <taxon>Alphaproteobacteria</taxon>
        <taxon>Hyphomicrobiales</taxon>
        <taxon>Rhizobiaceae</taxon>
        <taxon>Rhizobium/Agrobacterium group</taxon>
        <taxon>Rhizobium</taxon>
    </lineage>
</organism>
<dbReference type="Gene3D" id="1.10.1660.10">
    <property type="match status" value="1"/>
</dbReference>
<evidence type="ECO:0000256" key="2">
    <source>
        <dbReference type="ARBA" id="ARBA00022490"/>
    </source>
</evidence>
<keyword evidence="3" id="KW-0805">Transcription regulation</keyword>
<evidence type="ECO:0000259" key="6">
    <source>
        <dbReference type="PROSITE" id="PS50937"/>
    </source>
</evidence>
<dbReference type="PROSITE" id="PS00552">
    <property type="entry name" value="HTH_MERR_1"/>
    <property type="match status" value="1"/>
</dbReference>
<dbReference type="InterPro" id="IPR009061">
    <property type="entry name" value="DNA-bd_dom_put_sf"/>
</dbReference>
<dbReference type="SMART" id="SM00422">
    <property type="entry name" value="HTH_MERR"/>
    <property type="match status" value="1"/>
</dbReference>
<sequence length="139" mass="15105">MNIGEAASASGVTAKMIRHYESIGLIAEAGRTGSGYRTYGPKDLATLSFIRRARDLGFSIAQIRDLLALWQDRDRASADVKRIAAGHIKELTAKMRQLQEMVMTLQHLSSHCQGNDRPDCPILERLASGTGDDGGACCE</sequence>
<dbReference type="InterPro" id="IPR047057">
    <property type="entry name" value="MerR_fam"/>
</dbReference>
<keyword evidence="4" id="KW-0238">DNA-binding</keyword>
<dbReference type="Proteomes" id="UP000219167">
    <property type="component" value="Unassembled WGS sequence"/>
</dbReference>
<dbReference type="GO" id="GO:0005507">
    <property type="term" value="F:copper ion binding"/>
    <property type="evidence" value="ECO:0007669"/>
    <property type="project" value="InterPro"/>
</dbReference>
<dbReference type="Pfam" id="PF09278">
    <property type="entry name" value="MerR-DNA-bind"/>
    <property type="match status" value="1"/>
</dbReference>
<dbReference type="InterPro" id="IPR000551">
    <property type="entry name" value="MerR-type_HTH_dom"/>
</dbReference>
<evidence type="ECO:0000256" key="3">
    <source>
        <dbReference type="ARBA" id="ARBA00023015"/>
    </source>
</evidence>
<dbReference type="GO" id="GO:0005737">
    <property type="term" value="C:cytoplasm"/>
    <property type="evidence" value="ECO:0007669"/>
    <property type="project" value="UniProtKB-SubCell"/>
</dbReference>
<dbReference type="InterPro" id="IPR011789">
    <property type="entry name" value="CueR"/>
</dbReference>
<keyword evidence="8" id="KW-1185">Reference proteome</keyword>
<evidence type="ECO:0000256" key="4">
    <source>
        <dbReference type="ARBA" id="ARBA00023125"/>
    </source>
</evidence>
<dbReference type="Pfam" id="PF00376">
    <property type="entry name" value="MerR"/>
    <property type="match status" value="1"/>
</dbReference>
<accession>A0A285U1K6</accession>
<dbReference type="OrthoDB" id="9802944at2"/>
<evidence type="ECO:0000313" key="8">
    <source>
        <dbReference type="Proteomes" id="UP000219167"/>
    </source>
</evidence>
<dbReference type="NCBIfam" id="TIGR02044">
    <property type="entry name" value="CueR"/>
    <property type="match status" value="1"/>
</dbReference>